<name>A0ABR1C765_NECAM</name>
<evidence type="ECO:0000313" key="1">
    <source>
        <dbReference type="EMBL" id="KAK6733801.1"/>
    </source>
</evidence>
<reference evidence="1 2" key="1">
    <citation type="submission" date="2023-08" db="EMBL/GenBank/DDBJ databases">
        <title>A Necator americanus chromosomal reference genome.</title>
        <authorList>
            <person name="Ilik V."/>
            <person name="Petrzelkova K.J."/>
            <person name="Pardy F."/>
            <person name="Fuh T."/>
            <person name="Niatou-Singa F.S."/>
            <person name="Gouil Q."/>
            <person name="Baker L."/>
            <person name="Ritchie M.E."/>
            <person name="Jex A.R."/>
            <person name="Gazzola D."/>
            <person name="Li H."/>
            <person name="Toshio Fujiwara R."/>
            <person name="Zhan B."/>
            <person name="Aroian R.V."/>
            <person name="Pafco B."/>
            <person name="Schwarz E.M."/>
        </authorList>
    </citation>
    <scope>NUCLEOTIDE SEQUENCE [LARGE SCALE GENOMIC DNA]</scope>
    <source>
        <strain evidence="1 2">Aroian</strain>
        <tissue evidence="1">Whole animal</tissue>
    </source>
</reference>
<sequence>MVMVVGVDVANAYTMLEDRLVVRCRVSADFFHNHRSHQAKQIDLSPSSQRNQFVYVSHGVYICMCASCPRTSDKSERADKASHTLISRSQILIILTSFSSGEFLAFVY</sequence>
<protein>
    <submittedName>
        <fullName evidence="1">Uncharacterized protein</fullName>
    </submittedName>
</protein>
<accession>A0ABR1C765</accession>
<proteinExistence type="predicted"/>
<keyword evidence="2" id="KW-1185">Reference proteome</keyword>
<dbReference type="EMBL" id="JAVFWL010000002">
    <property type="protein sequence ID" value="KAK6733801.1"/>
    <property type="molecule type" value="Genomic_DNA"/>
</dbReference>
<comment type="caution">
    <text evidence="1">The sequence shown here is derived from an EMBL/GenBank/DDBJ whole genome shotgun (WGS) entry which is preliminary data.</text>
</comment>
<evidence type="ECO:0000313" key="2">
    <source>
        <dbReference type="Proteomes" id="UP001303046"/>
    </source>
</evidence>
<dbReference type="Proteomes" id="UP001303046">
    <property type="component" value="Unassembled WGS sequence"/>
</dbReference>
<gene>
    <name evidence="1" type="primary">Necator_chrII.g5309</name>
    <name evidence="1" type="ORF">RB195_017516</name>
</gene>
<organism evidence="1 2">
    <name type="scientific">Necator americanus</name>
    <name type="common">Human hookworm</name>
    <dbReference type="NCBI Taxonomy" id="51031"/>
    <lineage>
        <taxon>Eukaryota</taxon>
        <taxon>Metazoa</taxon>
        <taxon>Ecdysozoa</taxon>
        <taxon>Nematoda</taxon>
        <taxon>Chromadorea</taxon>
        <taxon>Rhabditida</taxon>
        <taxon>Rhabditina</taxon>
        <taxon>Rhabditomorpha</taxon>
        <taxon>Strongyloidea</taxon>
        <taxon>Ancylostomatidae</taxon>
        <taxon>Bunostominae</taxon>
        <taxon>Necator</taxon>
    </lineage>
</organism>